<feature type="region of interest" description="Disordered" evidence="1">
    <location>
        <begin position="1"/>
        <end position="42"/>
    </location>
</feature>
<feature type="compositionally biased region" description="Polar residues" evidence="1">
    <location>
        <begin position="9"/>
        <end position="36"/>
    </location>
</feature>
<dbReference type="KEGG" id="cdep:91085358"/>
<protein>
    <submittedName>
        <fullName evidence="2">Uncharacterized protein</fullName>
    </submittedName>
</protein>
<accession>A0AAJ8JPE7</accession>
<keyword evidence="3" id="KW-1185">Reference proteome</keyword>
<dbReference type="EMBL" id="CP143784">
    <property type="protein sequence ID" value="WVN85986.1"/>
    <property type="molecule type" value="Genomic_DNA"/>
</dbReference>
<name>A0AAJ8JPE7_9TREE</name>
<proteinExistence type="predicted"/>
<reference evidence="2" key="3">
    <citation type="submission" date="2024-01" db="EMBL/GenBank/DDBJ databases">
        <authorList>
            <person name="Coelho M.A."/>
            <person name="David-Palma M."/>
            <person name="Shea T."/>
            <person name="Sun S."/>
            <person name="Cuomo C.A."/>
            <person name="Heitman J."/>
        </authorList>
    </citation>
    <scope>NUCLEOTIDE SEQUENCE</scope>
    <source>
        <strain evidence="2">CBS 7841</strain>
    </source>
</reference>
<dbReference type="AlphaFoldDB" id="A0AAJ8JPE7"/>
<reference evidence="2" key="2">
    <citation type="journal article" date="2022" name="Elife">
        <title>Obligate sexual reproduction of a homothallic fungus closely related to the Cryptococcus pathogenic species complex.</title>
        <authorList>
            <person name="Passer A.R."/>
            <person name="Clancey S.A."/>
            <person name="Shea T."/>
            <person name="David-Palma M."/>
            <person name="Averette A.F."/>
            <person name="Boekhout T."/>
            <person name="Porcel B.M."/>
            <person name="Nowrousian M."/>
            <person name="Cuomo C.A."/>
            <person name="Sun S."/>
            <person name="Heitman J."/>
            <person name="Coelho M.A."/>
        </authorList>
    </citation>
    <scope>NUCLEOTIDE SEQUENCE</scope>
    <source>
        <strain evidence="2">CBS 7841</strain>
    </source>
</reference>
<dbReference type="Proteomes" id="UP000094043">
    <property type="component" value="Chromosome 1"/>
</dbReference>
<feature type="compositionally biased region" description="Polar residues" evidence="1">
    <location>
        <begin position="77"/>
        <end position="88"/>
    </location>
</feature>
<dbReference type="GeneID" id="91085358"/>
<reference evidence="2" key="1">
    <citation type="submission" date="2016-06" db="EMBL/GenBank/DDBJ databases">
        <authorList>
            <person name="Cuomo C."/>
            <person name="Litvintseva A."/>
            <person name="Heitman J."/>
            <person name="Chen Y."/>
            <person name="Sun S."/>
            <person name="Springer D."/>
            <person name="Dromer F."/>
            <person name="Young S."/>
            <person name="Zeng Q."/>
            <person name="Chapman S."/>
            <person name="Gujja S."/>
            <person name="Saif S."/>
            <person name="Birren B."/>
        </authorList>
    </citation>
    <scope>NUCLEOTIDE SEQUENCE</scope>
    <source>
        <strain evidence="2">CBS 7841</strain>
    </source>
</reference>
<evidence type="ECO:0000256" key="1">
    <source>
        <dbReference type="SAM" id="MobiDB-lite"/>
    </source>
</evidence>
<dbReference type="RefSeq" id="XP_066066686.1">
    <property type="nucleotide sequence ID" value="XM_066210589.1"/>
</dbReference>
<gene>
    <name evidence="2" type="ORF">L203_101144</name>
</gene>
<sequence length="96" mass="10670">MSEADRANSLDTSSNTEPPSSLKRSTTEPAGNSNIMTIIDDRKSSDDTTLKVLLDGRSFEFKPTEYFWEFCRREATSNLPKTSENSTADAEAEKKA</sequence>
<organism evidence="2 3">
    <name type="scientific">Cryptococcus depauperatus CBS 7841</name>
    <dbReference type="NCBI Taxonomy" id="1295531"/>
    <lineage>
        <taxon>Eukaryota</taxon>
        <taxon>Fungi</taxon>
        <taxon>Dikarya</taxon>
        <taxon>Basidiomycota</taxon>
        <taxon>Agaricomycotina</taxon>
        <taxon>Tremellomycetes</taxon>
        <taxon>Tremellales</taxon>
        <taxon>Cryptococcaceae</taxon>
        <taxon>Cryptococcus</taxon>
    </lineage>
</organism>
<feature type="region of interest" description="Disordered" evidence="1">
    <location>
        <begin position="77"/>
        <end position="96"/>
    </location>
</feature>
<evidence type="ECO:0000313" key="2">
    <source>
        <dbReference type="EMBL" id="WVN85986.1"/>
    </source>
</evidence>
<evidence type="ECO:0000313" key="3">
    <source>
        <dbReference type="Proteomes" id="UP000094043"/>
    </source>
</evidence>